<dbReference type="GO" id="GO:0055038">
    <property type="term" value="C:recycling endosome membrane"/>
    <property type="evidence" value="ECO:0007669"/>
    <property type="project" value="TreeGrafter"/>
</dbReference>
<reference evidence="3 4" key="1">
    <citation type="submission" date="2019-06" db="EMBL/GenBank/DDBJ databases">
        <title>A chromosome-scale genome assembly of the striped catfish, Pangasianodon hypophthalmus.</title>
        <authorList>
            <person name="Wen M."/>
            <person name="Zahm M."/>
            <person name="Roques C."/>
            <person name="Cabau C."/>
            <person name="Klopp C."/>
            <person name="Donnadieu C."/>
            <person name="Jouanno E."/>
            <person name="Avarre J.-C."/>
            <person name="Campet M."/>
            <person name="Ha T.T.T."/>
            <person name="Dugue R."/>
            <person name="Lampietro C."/>
            <person name="Louis A."/>
            <person name="Herpin A."/>
            <person name="Echchiki A."/>
            <person name="Berthelot C."/>
            <person name="Parey E."/>
            <person name="Roest-Crollius H."/>
            <person name="Braasch I."/>
            <person name="Postlethwait J."/>
            <person name="Bobe J."/>
            <person name="Montfort J."/>
            <person name="Bouchez O."/>
            <person name="Begum T."/>
            <person name="Schartl M."/>
            <person name="Guiguen Y."/>
        </authorList>
    </citation>
    <scope>NUCLEOTIDE SEQUENCE [LARGE SCALE GENOMIC DNA]</scope>
    <source>
        <strain evidence="3 4">Indonesia</strain>
        <tissue evidence="3">Blood</tissue>
    </source>
</reference>
<dbReference type="InterPro" id="IPR052095">
    <property type="entry name" value="UNC-13_domain"/>
</dbReference>
<evidence type="ECO:0000256" key="1">
    <source>
        <dbReference type="ARBA" id="ARBA00022483"/>
    </source>
</evidence>
<name>A0A5N5KLH1_PANHP</name>
<protein>
    <recommendedName>
        <fullName evidence="2">MHD1 domain-containing protein</fullName>
    </recommendedName>
</protein>
<evidence type="ECO:0000313" key="3">
    <source>
        <dbReference type="EMBL" id="KAB5531076.1"/>
    </source>
</evidence>
<dbReference type="EMBL" id="VFJC01000024">
    <property type="protein sequence ID" value="KAB5531076.1"/>
    <property type="molecule type" value="Genomic_DNA"/>
</dbReference>
<dbReference type="AlphaFoldDB" id="A0A5N5KLH1"/>
<dbReference type="PANTHER" id="PTHR45999">
    <property type="entry name" value="UNC-13-4A, ISOFORM B"/>
    <property type="match status" value="1"/>
</dbReference>
<comment type="caution">
    <text evidence="3">The sequence shown here is derived from an EMBL/GenBank/DDBJ whole genome shotgun (WGS) entry which is preliminary data.</text>
</comment>
<evidence type="ECO:0000259" key="2">
    <source>
        <dbReference type="PROSITE" id="PS51258"/>
    </source>
</evidence>
<dbReference type="GO" id="GO:0098793">
    <property type="term" value="C:presynapse"/>
    <property type="evidence" value="ECO:0007669"/>
    <property type="project" value="GOC"/>
</dbReference>
<evidence type="ECO:0000313" key="4">
    <source>
        <dbReference type="Proteomes" id="UP000327468"/>
    </source>
</evidence>
<dbReference type="Gene3D" id="1.10.357.50">
    <property type="match status" value="1"/>
</dbReference>
<organism evidence="3 4">
    <name type="scientific">Pangasianodon hypophthalmus</name>
    <name type="common">Striped catfish</name>
    <name type="synonym">Helicophagus hypophthalmus</name>
    <dbReference type="NCBI Taxonomy" id="310915"/>
    <lineage>
        <taxon>Eukaryota</taxon>
        <taxon>Metazoa</taxon>
        <taxon>Chordata</taxon>
        <taxon>Craniata</taxon>
        <taxon>Vertebrata</taxon>
        <taxon>Euteleostomi</taxon>
        <taxon>Actinopterygii</taxon>
        <taxon>Neopterygii</taxon>
        <taxon>Teleostei</taxon>
        <taxon>Ostariophysi</taxon>
        <taxon>Siluriformes</taxon>
        <taxon>Pangasiidae</taxon>
        <taxon>Pangasianodon</taxon>
    </lineage>
</organism>
<dbReference type="Proteomes" id="UP000327468">
    <property type="component" value="Chromosome 23"/>
</dbReference>
<dbReference type="GO" id="GO:0099503">
    <property type="term" value="C:secretory vesicle"/>
    <property type="evidence" value="ECO:0007669"/>
    <property type="project" value="TreeGrafter"/>
</dbReference>
<keyword evidence="4" id="KW-1185">Reference proteome</keyword>
<dbReference type="GO" id="GO:0006887">
    <property type="term" value="P:exocytosis"/>
    <property type="evidence" value="ECO:0007669"/>
    <property type="project" value="UniProtKB-KW"/>
</dbReference>
<dbReference type="GO" id="GO:0032588">
    <property type="term" value="C:trans-Golgi network membrane"/>
    <property type="evidence" value="ECO:0007669"/>
    <property type="project" value="TreeGrafter"/>
</dbReference>
<dbReference type="GO" id="GO:1905413">
    <property type="term" value="P:regulation of dense core granule exocytosis"/>
    <property type="evidence" value="ECO:0007669"/>
    <property type="project" value="TreeGrafter"/>
</dbReference>
<proteinExistence type="predicted"/>
<keyword evidence="1" id="KW-0268">Exocytosis</keyword>
<feature type="domain" description="MHD1" evidence="2">
    <location>
        <begin position="84"/>
        <end position="155"/>
    </location>
</feature>
<dbReference type="GO" id="GO:0000149">
    <property type="term" value="F:SNARE binding"/>
    <property type="evidence" value="ECO:0007669"/>
    <property type="project" value="TreeGrafter"/>
</dbReference>
<dbReference type="GO" id="GO:0005886">
    <property type="term" value="C:plasma membrane"/>
    <property type="evidence" value="ECO:0007669"/>
    <property type="project" value="TreeGrafter"/>
</dbReference>
<gene>
    <name evidence="3" type="ORF">PHYPO_G00136750</name>
</gene>
<dbReference type="GO" id="GO:0001956">
    <property type="term" value="P:positive regulation of neurotransmitter secretion"/>
    <property type="evidence" value="ECO:0007669"/>
    <property type="project" value="TreeGrafter"/>
</dbReference>
<dbReference type="GO" id="GO:0031902">
    <property type="term" value="C:late endosome membrane"/>
    <property type="evidence" value="ECO:0007669"/>
    <property type="project" value="TreeGrafter"/>
</dbReference>
<accession>A0A5N5KLH1</accession>
<dbReference type="PROSITE" id="PS51258">
    <property type="entry name" value="MHD1"/>
    <property type="match status" value="1"/>
</dbReference>
<sequence>MQTVEEQLKRLVLVVDAVCVDVQRGQNVYNKLFHNSVKVDFFSISYRQLEKLVADDVSVAMERVCGTLEQENYRLSQTMGETLFEVFISLKTLKRFREFLPLKDTKMLALTGFHNWFKSSIHKWLQIVHEKSTDRIRKAVEMDQASWRKYRKSLD</sequence>
<dbReference type="InterPro" id="IPR014770">
    <property type="entry name" value="Munc13_1"/>
</dbReference>
<dbReference type="PANTHER" id="PTHR45999:SF1">
    <property type="entry name" value="BAI1-ASSOCIATED PROTEIN 3"/>
    <property type="match status" value="1"/>
</dbReference>